<evidence type="ECO:0000259" key="1">
    <source>
        <dbReference type="Pfam" id="PF00723"/>
    </source>
</evidence>
<dbReference type="AlphaFoldDB" id="A0A6J4MZJ3"/>
<dbReference type="InterPro" id="IPR045582">
    <property type="entry name" value="Trehalase-like_N"/>
</dbReference>
<dbReference type="GO" id="GO:0004339">
    <property type="term" value="F:glucan 1,4-alpha-glucosidase activity"/>
    <property type="evidence" value="ECO:0007669"/>
    <property type="project" value="UniProtKB-EC"/>
</dbReference>
<name>A0A6J4MZJ3_9ACTN</name>
<evidence type="ECO:0000259" key="2">
    <source>
        <dbReference type="Pfam" id="PF19291"/>
    </source>
</evidence>
<dbReference type="EC" id="3.2.1.3" evidence="3"/>
<sequence>MRRAEPERLSAAAAAGDGGAAWQPAISDYGFLSDCQSAALVDRAGSVNWWCVPRFDSPSVLGRLLDPEAGHWAICPTKEFTSQRSYLGSSLVLRTVFSTARGVVAVTDALAFAAGARGHDIGLASPHVLLRRVVGLEGEVAMRSELAPRMEYGRTEPHIQLVAGGVQFHGGPIRLTCSSALPFDCAEGMARADLTVVAGQTIDLRLAYQGSFHRDSARRPHQAPSIEDTLAGWESWAALHTAYDGPFGDDVRRSALVLQGLTYRPSGAVIAAATTSLPEEMGGELNFDYRYAWLRDLSLTMRALWIAACPDEPAQLFDWLSTSSGHVRDELIQIMYGVEGERDLTEHVLEHLSGFRGSTPVRVGNAAWEQRQLDVLGEVLDAAYLLRDELGELNGPTRQLLLTLANRAASSWQQPDAGMWEARDASRHYVSSKVMCWVALDRAVKLAGALGEEAGLDPWVRARDEVRAAILDQGWSEQAAAFTGAFESDELDASVLLLPLVGFLPATDPRMFATIEAIERELGDSRLVRRWSADPSGFLICTYWLVECLALAGQQDRAEQWFRDATDHANDLGLLSEEADTTSGEMLGNYPQAFSHVGLINAAWRLGQTAPRVRR</sequence>
<keyword evidence="3" id="KW-0378">Hydrolase</keyword>
<evidence type="ECO:0000313" key="3">
    <source>
        <dbReference type="EMBL" id="CAA9373494.1"/>
    </source>
</evidence>
<dbReference type="PANTHER" id="PTHR31616:SF10">
    <property type="entry name" value="TREHALASE"/>
    <property type="match status" value="1"/>
</dbReference>
<dbReference type="GO" id="GO:0015927">
    <property type="term" value="F:trehalase activity"/>
    <property type="evidence" value="ECO:0007669"/>
    <property type="project" value="TreeGrafter"/>
</dbReference>
<dbReference type="EMBL" id="CADCUO010000020">
    <property type="protein sequence ID" value="CAA9373494.1"/>
    <property type="molecule type" value="Genomic_DNA"/>
</dbReference>
<dbReference type="InterPro" id="IPR012341">
    <property type="entry name" value="6hp_glycosidase-like_sf"/>
</dbReference>
<dbReference type="Pfam" id="PF00723">
    <property type="entry name" value="Glyco_hydro_15"/>
    <property type="match status" value="1"/>
</dbReference>
<dbReference type="Gene3D" id="1.50.10.10">
    <property type="match status" value="1"/>
</dbReference>
<dbReference type="GO" id="GO:0005993">
    <property type="term" value="P:trehalose catabolic process"/>
    <property type="evidence" value="ECO:0007669"/>
    <property type="project" value="TreeGrafter"/>
</dbReference>
<dbReference type="PANTHER" id="PTHR31616">
    <property type="entry name" value="TREHALASE"/>
    <property type="match status" value="1"/>
</dbReference>
<accession>A0A6J4MZJ3</accession>
<keyword evidence="3" id="KW-0326">Glycosidase</keyword>
<gene>
    <name evidence="3" type="ORF">AVDCRST_MAG75-305</name>
</gene>
<protein>
    <submittedName>
        <fullName evidence="3">Glucoamylase</fullName>
        <ecNumber evidence="3">3.2.1.3</ecNumber>
    </submittedName>
</protein>
<dbReference type="InterPro" id="IPR008928">
    <property type="entry name" value="6-hairpin_glycosidase_sf"/>
</dbReference>
<feature type="domain" description="Trehalase-like N-terminal" evidence="2">
    <location>
        <begin position="25"/>
        <end position="175"/>
    </location>
</feature>
<feature type="domain" description="GH15-like" evidence="1">
    <location>
        <begin position="251"/>
        <end position="604"/>
    </location>
</feature>
<dbReference type="SUPFAM" id="SSF48208">
    <property type="entry name" value="Six-hairpin glycosidases"/>
    <property type="match status" value="1"/>
</dbReference>
<proteinExistence type="predicted"/>
<dbReference type="Pfam" id="PF19291">
    <property type="entry name" value="TREH_N"/>
    <property type="match status" value="1"/>
</dbReference>
<reference evidence="3" key="1">
    <citation type="submission" date="2020-02" db="EMBL/GenBank/DDBJ databases">
        <authorList>
            <person name="Meier V. D."/>
        </authorList>
    </citation>
    <scope>NUCLEOTIDE SEQUENCE</scope>
    <source>
        <strain evidence="3">AVDCRST_MAG75</strain>
    </source>
</reference>
<dbReference type="InterPro" id="IPR011613">
    <property type="entry name" value="GH15-like"/>
</dbReference>
<organism evidence="3">
    <name type="scientific">uncultured Propionibacteriaceae bacterium</name>
    <dbReference type="NCBI Taxonomy" id="257457"/>
    <lineage>
        <taxon>Bacteria</taxon>
        <taxon>Bacillati</taxon>
        <taxon>Actinomycetota</taxon>
        <taxon>Actinomycetes</taxon>
        <taxon>Propionibacteriales</taxon>
        <taxon>Propionibacteriaceae</taxon>
        <taxon>environmental samples</taxon>
    </lineage>
</organism>